<evidence type="ECO:0000313" key="2">
    <source>
        <dbReference type="EMBL" id="MCI61881.1"/>
    </source>
</evidence>
<feature type="non-terminal residue" evidence="2">
    <location>
        <position position="1"/>
    </location>
</feature>
<comment type="caution">
    <text evidence="2">The sequence shown here is derived from an EMBL/GenBank/DDBJ whole genome shotgun (WGS) entry which is preliminary data.</text>
</comment>
<accession>A0A392TL47</accession>
<sequence>VAFGSDEQACPPPGDEELPGPDWLRKAGVLPLALF</sequence>
<evidence type="ECO:0000313" key="3">
    <source>
        <dbReference type="Proteomes" id="UP000265520"/>
    </source>
</evidence>
<feature type="region of interest" description="Disordered" evidence="1">
    <location>
        <begin position="1"/>
        <end position="22"/>
    </location>
</feature>
<organism evidence="2 3">
    <name type="scientific">Trifolium medium</name>
    <dbReference type="NCBI Taxonomy" id="97028"/>
    <lineage>
        <taxon>Eukaryota</taxon>
        <taxon>Viridiplantae</taxon>
        <taxon>Streptophyta</taxon>
        <taxon>Embryophyta</taxon>
        <taxon>Tracheophyta</taxon>
        <taxon>Spermatophyta</taxon>
        <taxon>Magnoliopsida</taxon>
        <taxon>eudicotyledons</taxon>
        <taxon>Gunneridae</taxon>
        <taxon>Pentapetalae</taxon>
        <taxon>rosids</taxon>
        <taxon>fabids</taxon>
        <taxon>Fabales</taxon>
        <taxon>Fabaceae</taxon>
        <taxon>Papilionoideae</taxon>
        <taxon>50 kb inversion clade</taxon>
        <taxon>NPAAA clade</taxon>
        <taxon>Hologalegina</taxon>
        <taxon>IRL clade</taxon>
        <taxon>Trifolieae</taxon>
        <taxon>Trifolium</taxon>
    </lineage>
</organism>
<evidence type="ECO:0000256" key="1">
    <source>
        <dbReference type="SAM" id="MobiDB-lite"/>
    </source>
</evidence>
<keyword evidence="3" id="KW-1185">Reference proteome</keyword>
<name>A0A392TL47_9FABA</name>
<reference evidence="2 3" key="1">
    <citation type="journal article" date="2018" name="Front. Plant Sci.">
        <title>Red Clover (Trifolium pratense) and Zigzag Clover (T. medium) - A Picture of Genomic Similarities and Differences.</title>
        <authorList>
            <person name="Dluhosova J."/>
            <person name="Istvanek J."/>
            <person name="Nedelnik J."/>
            <person name="Repkova J."/>
        </authorList>
    </citation>
    <scope>NUCLEOTIDE SEQUENCE [LARGE SCALE GENOMIC DNA]</scope>
    <source>
        <strain evidence="3">cv. 10/8</strain>
        <tissue evidence="2">Leaf</tissue>
    </source>
</reference>
<dbReference type="EMBL" id="LXQA010608219">
    <property type="protein sequence ID" value="MCI61881.1"/>
    <property type="molecule type" value="Genomic_DNA"/>
</dbReference>
<dbReference type="Proteomes" id="UP000265520">
    <property type="component" value="Unassembled WGS sequence"/>
</dbReference>
<dbReference type="AlphaFoldDB" id="A0A392TL47"/>
<protein>
    <submittedName>
        <fullName evidence="2">Uncharacterized protein</fullName>
    </submittedName>
</protein>
<proteinExistence type="predicted"/>